<dbReference type="InterPro" id="IPR054692">
    <property type="entry name" value="LeuA-like_post-cat"/>
</dbReference>
<dbReference type="GO" id="GO:0009098">
    <property type="term" value="P:L-leucine biosynthetic process"/>
    <property type="evidence" value="ECO:0007669"/>
    <property type="project" value="UniProtKB-UniRule"/>
</dbReference>
<dbReference type="NCBIfam" id="NF002991">
    <property type="entry name" value="PRK03739.1"/>
    <property type="match status" value="1"/>
</dbReference>
<dbReference type="AlphaFoldDB" id="A0A6P1MG72"/>
<keyword evidence="8 10" id="KW-0479">Metal-binding</keyword>
<dbReference type="PROSITE" id="PS00815">
    <property type="entry name" value="AIPM_HOMOCIT_SYNTH_1"/>
    <property type="match status" value="1"/>
</dbReference>
<name>A0A6P1MG72_9FIRM</name>
<dbReference type="RefSeq" id="WP_162361953.1">
    <property type="nucleotide sequence ID" value="NZ_CP047591.1"/>
</dbReference>
<keyword evidence="12" id="KW-0012">Acyltransferase</keyword>
<dbReference type="GO" id="GO:0000287">
    <property type="term" value="F:magnesium ion binding"/>
    <property type="evidence" value="ECO:0007669"/>
    <property type="project" value="UniProtKB-UniRule"/>
</dbReference>
<evidence type="ECO:0000313" key="12">
    <source>
        <dbReference type="EMBL" id="QHI72183.1"/>
    </source>
</evidence>
<dbReference type="Pfam" id="PF08502">
    <property type="entry name" value="LeuA_dimer"/>
    <property type="match status" value="1"/>
</dbReference>
<dbReference type="GO" id="GO:0003985">
    <property type="term" value="F:acetyl-CoA C-acetyltransferase activity"/>
    <property type="evidence" value="ECO:0007669"/>
    <property type="project" value="UniProtKB-UniRule"/>
</dbReference>
<keyword evidence="6 10" id="KW-0028">Amino-acid biosynthesis</keyword>
<comment type="subunit">
    <text evidence="10">Homodimer.</text>
</comment>
<dbReference type="Gene3D" id="3.30.160.270">
    <property type="match status" value="1"/>
</dbReference>
<dbReference type="HAMAP" id="MF_00572">
    <property type="entry name" value="LeuA_type2"/>
    <property type="match status" value="1"/>
</dbReference>
<dbReference type="KEGG" id="amic:Ami3637_07000"/>
<feature type="binding site" evidence="10">
    <location>
        <position position="40"/>
    </location>
    <ligand>
        <name>Mg(2+)</name>
        <dbReference type="ChEBI" id="CHEBI:18420"/>
    </ligand>
</feature>
<dbReference type="Proteomes" id="UP000463883">
    <property type="component" value="Chromosome"/>
</dbReference>
<evidence type="ECO:0000256" key="7">
    <source>
        <dbReference type="ARBA" id="ARBA00022679"/>
    </source>
</evidence>
<dbReference type="InterPro" id="IPR002034">
    <property type="entry name" value="AIPM/Hcit_synth_CS"/>
</dbReference>
<feature type="binding site" evidence="10">
    <location>
        <position position="244"/>
    </location>
    <ligand>
        <name>Mg(2+)</name>
        <dbReference type="ChEBI" id="CHEBI:18420"/>
    </ligand>
</feature>
<evidence type="ECO:0000256" key="6">
    <source>
        <dbReference type="ARBA" id="ARBA00022605"/>
    </source>
</evidence>
<comment type="similarity">
    <text evidence="3 10">Belongs to the alpha-IPM synthase/homocitrate synthase family. LeuA type 2 subfamily.</text>
</comment>
<dbReference type="Pfam" id="PF00682">
    <property type="entry name" value="HMGL-like"/>
    <property type="match status" value="1"/>
</dbReference>
<evidence type="ECO:0000256" key="2">
    <source>
        <dbReference type="ARBA" id="ARBA00004689"/>
    </source>
</evidence>
<evidence type="ECO:0000313" key="13">
    <source>
        <dbReference type="Proteomes" id="UP000463883"/>
    </source>
</evidence>
<evidence type="ECO:0000256" key="8">
    <source>
        <dbReference type="ARBA" id="ARBA00022723"/>
    </source>
</evidence>
<reference evidence="12 13" key="1">
    <citation type="submission" date="2020-01" db="EMBL/GenBank/DDBJ databases">
        <title>Genomic analysis of Aminipila sp. CBA3637.</title>
        <authorList>
            <person name="Kim Y.B."/>
            <person name="Roh S.W."/>
        </authorList>
    </citation>
    <scope>NUCLEOTIDE SEQUENCE [LARGE SCALE GENOMIC DNA]</scope>
    <source>
        <strain evidence="12 13">CBA3637</strain>
    </source>
</reference>
<comment type="pathway">
    <text evidence="2 10">Amino-acid biosynthesis; L-leucine biosynthesis; L-leucine from 3-methyl-2-oxobutanoate: step 1/4.</text>
</comment>
<dbReference type="EMBL" id="CP047591">
    <property type="protein sequence ID" value="QHI72183.1"/>
    <property type="molecule type" value="Genomic_DNA"/>
</dbReference>
<organism evidence="12 13">
    <name type="scientific">Aminipila terrae</name>
    <dbReference type="NCBI Taxonomy" id="2697030"/>
    <lineage>
        <taxon>Bacteria</taxon>
        <taxon>Bacillati</taxon>
        <taxon>Bacillota</taxon>
        <taxon>Clostridia</taxon>
        <taxon>Peptostreptococcales</taxon>
        <taxon>Anaerovoracaceae</taxon>
        <taxon>Aminipila</taxon>
    </lineage>
</organism>
<dbReference type="InterPro" id="IPR000891">
    <property type="entry name" value="PYR_CT"/>
</dbReference>
<keyword evidence="7 10" id="KW-0808">Transferase</keyword>
<dbReference type="PANTHER" id="PTHR46911">
    <property type="match status" value="1"/>
</dbReference>
<dbReference type="InterPro" id="IPR013709">
    <property type="entry name" value="2-isopropylmalate_synth_dimer"/>
</dbReference>
<evidence type="ECO:0000259" key="11">
    <source>
        <dbReference type="PROSITE" id="PS50991"/>
    </source>
</evidence>
<dbReference type="InterPro" id="IPR039371">
    <property type="entry name" value="LeuA_N_DRE-TIM"/>
</dbReference>
<dbReference type="InterPro" id="IPR005668">
    <property type="entry name" value="IPM_Synthase"/>
</dbReference>
<evidence type="ECO:0000256" key="3">
    <source>
        <dbReference type="ARBA" id="ARBA00009767"/>
    </source>
</evidence>
<dbReference type="EC" id="2.3.3.13" evidence="4 10"/>
<feature type="binding site" evidence="10">
    <location>
        <position position="246"/>
    </location>
    <ligand>
        <name>Mg(2+)</name>
        <dbReference type="ChEBI" id="CHEBI:18420"/>
    </ligand>
</feature>
<dbReference type="Gene3D" id="3.20.20.70">
    <property type="entry name" value="Aldolase class I"/>
    <property type="match status" value="1"/>
</dbReference>
<comment type="function">
    <text evidence="10">Catalyzes the condensation of the acetyl group of acetyl-CoA with 3-methyl-2-oxobutanoate (2-ketoisovalerate) to form 3-carboxy-3-hydroxy-4-methylpentanoate (2-isopropylmalate).</text>
</comment>
<dbReference type="SUPFAM" id="SSF51569">
    <property type="entry name" value="Aldolase"/>
    <property type="match status" value="1"/>
</dbReference>
<feature type="binding site" evidence="10">
    <location>
        <position position="280"/>
    </location>
    <ligand>
        <name>Mg(2+)</name>
        <dbReference type="ChEBI" id="CHEBI:18420"/>
    </ligand>
</feature>
<dbReference type="CDD" id="cd07942">
    <property type="entry name" value="DRE_TIM_LeuA"/>
    <property type="match status" value="1"/>
</dbReference>
<proteinExistence type="inferred from homology"/>
<accession>A0A6P1MG72</accession>
<keyword evidence="5 10" id="KW-0432">Leucine biosynthesis</keyword>
<feature type="domain" description="Pyruvate carboxyltransferase" evidence="11">
    <location>
        <begin position="31"/>
        <end position="305"/>
    </location>
</feature>
<gene>
    <name evidence="10" type="primary">leuA</name>
    <name evidence="12" type="ORF">Ami3637_07000</name>
</gene>
<protein>
    <recommendedName>
        <fullName evidence="4 10">2-isopropylmalate synthase</fullName>
        <ecNumber evidence="4 10">2.3.3.13</ecNumber>
    </recommendedName>
    <alternativeName>
        <fullName evidence="10">Alpha-IPM synthase</fullName>
    </alternativeName>
    <alternativeName>
        <fullName evidence="10">Alpha-isopropylmalate synthase</fullName>
    </alternativeName>
</protein>
<dbReference type="UniPathway" id="UPA00048">
    <property type="reaction ID" value="UER00070"/>
</dbReference>
<evidence type="ECO:0000256" key="1">
    <source>
        <dbReference type="ARBA" id="ARBA00000064"/>
    </source>
</evidence>
<dbReference type="GO" id="GO:0003852">
    <property type="term" value="F:2-isopropylmalate synthase activity"/>
    <property type="evidence" value="ECO:0007669"/>
    <property type="project" value="UniProtKB-UniRule"/>
</dbReference>
<dbReference type="SUPFAM" id="SSF89000">
    <property type="entry name" value="post-HMGL domain-like"/>
    <property type="match status" value="1"/>
</dbReference>
<evidence type="ECO:0000256" key="10">
    <source>
        <dbReference type="HAMAP-Rule" id="MF_00572"/>
    </source>
</evidence>
<dbReference type="Pfam" id="PF22615">
    <property type="entry name" value="IPMS_D2"/>
    <property type="match status" value="1"/>
</dbReference>
<dbReference type="GO" id="GO:0005737">
    <property type="term" value="C:cytoplasm"/>
    <property type="evidence" value="ECO:0007669"/>
    <property type="project" value="UniProtKB-SubCell"/>
</dbReference>
<evidence type="ECO:0000256" key="5">
    <source>
        <dbReference type="ARBA" id="ARBA00022430"/>
    </source>
</evidence>
<dbReference type="InterPro" id="IPR036230">
    <property type="entry name" value="LeuA_allosteric_dom_sf"/>
</dbReference>
<comment type="subcellular location">
    <subcellularLocation>
        <location evidence="10">Cytoplasm</location>
    </subcellularLocation>
</comment>
<evidence type="ECO:0000256" key="4">
    <source>
        <dbReference type="ARBA" id="ARBA00012973"/>
    </source>
</evidence>
<dbReference type="SUPFAM" id="SSF110921">
    <property type="entry name" value="2-isopropylmalate synthase LeuA, allosteric (dimerisation) domain"/>
    <property type="match status" value="1"/>
</dbReference>
<keyword evidence="13" id="KW-1185">Reference proteome</keyword>
<feature type="region of interest" description="Regulatory domain" evidence="10">
    <location>
        <begin position="440"/>
        <end position="566"/>
    </location>
</feature>
<keyword evidence="10" id="KW-0963">Cytoplasm</keyword>
<comment type="cofactor">
    <cofactor evidence="10">
        <name>Mg(2+)</name>
        <dbReference type="ChEBI" id="CHEBI:18420"/>
    </cofactor>
</comment>
<keyword evidence="9 10" id="KW-0100">Branched-chain amino acid biosynthesis</keyword>
<dbReference type="InterPro" id="IPR013785">
    <property type="entry name" value="Aldolase_TIM"/>
</dbReference>
<keyword evidence="10" id="KW-0460">Magnesium</keyword>
<dbReference type="SMART" id="SM00917">
    <property type="entry name" value="LeuA_dimer"/>
    <property type="match status" value="1"/>
</dbReference>
<evidence type="ECO:0000256" key="9">
    <source>
        <dbReference type="ARBA" id="ARBA00023304"/>
    </source>
</evidence>
<dbReference type="PANTHER" id="PTHR46911:SF1">
    <property type="entry name" value="2-ISOPROPYLMALATE SYNTHASE"/>
    <property type="match status" value="1"/>
</dbReference>
<dbReference type="PROSITE" id="PS00816">
    <property type="entry name" value="AIPM_HOMOCIT_SYNTH_2"/>
    <property type="match status" value="1"/>
</dbReference>
<comment type="catalytic activity">
    <reaction evidence="1 10">
        <text>3-methyl-2-oxobutanoate + acetyl-CoA + H2O = (2S)-2-isopropylmalate + CoA + H(+)</text>
        <dbReference type="Rhea" id="RHEA:21524"/>
        <dbReference type="ChEBI" id="CHEBI:1178"/>
        <dbReference type="ChEBI" id="CHEBI:11851"/>
        <dbReference type="ChEBI" id="CHEBI:15377"/>
        <dbReference type="ChEBI" id="CHEBI:15378"/>
        <dbReference type="ChEBI" id="CHEBI:57287"/>
        <dbReference type="ChEBI" id="CHEBI:57288"/>
        <dbReference type="EC" id="2.3.3.13"/>
    </reaction>
</comment>
<dbReference type="PROSITE" id="PS50991">
    <property type="entry name" value="PYR_CT"/>
    <property type="match status" value="1"/>
</dbReference>
<sequence>MKNYEKYSVGYFMPPVNEMKWVRKDHIETAPVWCSVDLRDGNQALIVPMSLDEKLEFFQFLVSLGFKEIEVGFPAASKTEYTFLRKLIENNLIPDDVTIQVLTQAREHIIQKTFESLKGVKKAIVHLYNSTSFAQRQQVFKKSQDEIVQIAASGAKLLNKYRETMPESEISFEYSPESFTGTEMEFALRICNEVIDIWKPTPSNKVIINLPATVSMSMPHVYASQIEYMNDNLHNRENIIISLHPHNDRGTAVADAELGLLAGGDRVEGTLFGNGERTGNVDIITVAMNMFAHGVDPGLDFSDMPSIVERYEKFTDLAVHPRQPYGGQLVFAAFSGSHQDAIAKGMAFHEENNMEKWTVPYLPIDPHDVGRKYDADVIRINSQSGKGGIAYILEQNYGYAIPQKMREEVGYLVKGISDNAHKELAAEEIYEIFKNEYINVFSPVDITDATFKKVSTYKSDDGMLVDISVTIDGNEFQVSAAGNGRLDAVSNALKQTPYAFDYTFVTYSEHALEADSNSRACAYVALTDKSGKLYWGIGIHDDIILASINALVSALNRQKKIRPLAD</sequence>